<proteinExistence type="predicted"/>
<dbReference type="KEGG" id="had:CDV25_08095"/>
<accession>A0A2U8FEN7</accession>
<reference evidence="2 3" key="1">
    <citation type="submission" date="2017-06" db="EMBL/GenBank/DDBJ databases">
        <title>Complete genome of Helicobacter apodemus.</title>
        <authorList>
            <person name="Cho S."/>
        </authorList>
    </citation>
    <scope>NUCLEOTIDE SEQUENCE [LARGE SCALE GENOMIC DNA]</scope>
    <source>
        <strain evidence="3">SNUVETPUB-15-01</strain>
    </source>
</reference>
<dbReference type="Proteomes" id="UP000244890">
    <property type="component" value="Chromosome"/>
</dbReference>
<dbReference type="EMBL" id="CP021886">
    <property type="protein sequence ID" value="AWI34730.1"/>
    <property type="molecule type" value="Genomic_DNA"/>
</dbReference>
<dbReference type="RefSeq" id="WP_108911521.1">
    <property type="nucleotide sequence ID" value="NZ_CP021886.1"/>
</dbReference>
<evidence type="ECO:0000313" key="2">
    <source>
        <dbReference type="EMBL" id="AWI34730.1"/>
    </source>
</evidence>
<organism evidence="2 3">
    <name type="scientific">Helicobacter apodemus</name>
    <dbReference type="NCBI Taxonomy" id="135569"/>
    <lineage>
        <taxon>Bacteria</taxon>
        <taxon>Pseudomonadati</taxon>
        <taxon>Campylobacterota</taxon>
        <taxon>Epsilonproteobacteria</taxon>
        <taxon>Campylobacterales</taxon>
        <taxon>Helicobacteraceae</taxon>
        <taxon>Helicobacter</taxon>
    </lineage>
</organism>
<evidence type="ECO:0000313" key="3">
    <source>
        <dbReference type="Proteomes" id="UP000244890"/>
    </source>
</evidence>
<dbReference type="Pfam" id="PF13186">
    <property type="entry name" value="SPASM"/>
    <property type="match status" value="1"/>
</dbReference>
<gene>
    <name evidence="2" type="ORF">CDV25_08095</name>
</gene>
<name>A0A2U8FEN7_9HELI</name>
<evidence type="ECO:0000259" key="1">
    <source>
        <dbReference type="Pfam" id="PF13186"/>
    </source>
</evidence>
<protein>
    <recommendedName>
        <fullName evidence="1">4Fe4S-binding SPASM domain-containing protein</fullName>
    </recommendedName>
</protein>
<feature type="domain" description="4Fe4S-binding SPASM" evidence="1">
    <location>
        <begin position="24"/>
        <end position="52"/>
    </location>
</feature>
<dbReference type="AlphaFoldDB" id="A0A2U8FEN7"/>
<dbReference type="InterPro" id="IPR023885">
    <property type="entry name" value="4Fe4S-binding_SPASM_dom"/>
</dbReference>
<sequence length="57" mass="6644">MIAFNYPLVEKEGRKVCEKFYDSIGRDKVSVGDVHKKSLEQIWNGEVLNTLRKECLE</sequence>